<keyword evidence="1 4" id="KW-0547">Nucleotide-binding</keyword>
<dbReference type="Pfam" id="PF17769">
    <property type="entry name" value="PurK_C"/>
    <property type="match status" value="1"/>
</dbReference>
<comment type="function">
    <text evidence="5">Catalyzes the ATP-dependent conversion of 5-aminoimidazole ribonucleotide (AIR) and HCO(3)- to N5-carboxyaminoimidazole ribonucleotide (N5-CAIR).</text>
</comment>
<keyword evidence="8" id="KW-1185">Reference proteome</keyword>
<dbReference type="Proteomes" id="UP000678243">
    <property type="component" value="Unassembled WGS sequence"/>
</dbReference>
<reference evidence="7 8" key="1">
    <citation type="submission" date="2021-04" db="EMBL/GenBank/DDBJ databases">
        <title>Whole genome analysis of root endophytic bacterium Microbacterium paraoxydans ku-mp colonizing RP-bio226 rice variety.</title>
        <authorList>
            <person name="Ulaganathan K."/>
            <person name="Latha B."/>
        </authorList>
    </citation>
    <scope>NUCLEOTIDE SEQUENCE [LARGE SCALE GENOMIC DNA]</scope>
    <source>
        <strain evidence="8">ku-mp</strain>
    </source>
</reference>
<dbReference type="InterPro" id="IPR003135">
    <property type="entry name" value="ATP-grasp_carboxylate-amine"/>
</dbReference>
<dbReference type="Gene3D" id="3.30.1490.20">
    <property type="entry name" value="ATP-grasp fold, A domain"/>
    <property type="match status" value="1"/>
</dbReference>
<dbReference type="RefSeq" id="WP_211545504.1">
    <property type="nucleotide sequence ID" value="NZ_JAGTUK010000005.1"/>
</dbReference>
<dbReference type="EMBL" id="JAGTUK010000005">
    <property type="protein sequence ID" value="MBS0025583.1"/>
    <property type="molecule type" value="Genomic_DNA"/>
</dbReference>
<evidence type="ECO:0000259" key="6">
    <source>
        <dbReference type="PROSITE" id="PS50975"/>
    </source>
</evidence>
<comment type="catalytic activity">
    <reaction evidence="4 5">
        <text>5-amino-1-(5-phospho-beta-D-ribosyl)imidazole + hydrogencarbonate + ATP = 5-carboxyamino-1-(5-phospho-D-ribosyl)imidazole + ADP + phosphate + 2 H(+)</text>
        <dbReference type="Rhea" id="RHEA:19317"/>
        <dbReference type="ChEBI" id="CHEBI:15378"/>
        <dbReference type="ChEBI" id="CHEBI:17544"/>
        <dbReference type="ChEBI" id="CHEBI:30616"/>
        <dbReference type="ChEBI" id="CHEBI:43474"/>
        <dbReference type="ChEBI" id="CHEBI:58730"/>
        <dbReference type="ChEBI" id="CHEBI:137981"/>
        <dbReference type="ChEBI" id="CHEBI:456216"/>
        <dbReference type="EC" id="6.3.4.18"/>
    </reaction>
</comment>
<keyword evidence="3 4" id="KW-0067">ATP-binding</keyword>
<evidence type="ECO:0000256" key="1">
    <source>
        <dbReference type="ARBA" id="ARBA00022741"/>
    </source>
</evidence>
<dbReference type="SUPFAM" id="SSF52440">
    <property type="entry name" value="PreATP-grasp domain"/>
    <property type="match status" value="1"/>
</dbReference>
<feature type="binding site" evidence="4">
    <location>
        <position position="184"/>
    </location>
    <ligand>
        <name>ATP</name>
        <dbReference type="ChEBI" id="CHEBI:30616"/>
    </ligand>
</feature>
<gene>
    <name evidence="4 5" type="primary">purK</name>
    <name evidence="7" type="ORF">KE274_15880</name>
</gene>
<dbReference type="Pfam" id="PF22660">
    <property type="entry name" value="RS_preATP-grasp-like"/>
    <property type="match status" value="1"/>
</dbReference>
<evidence type="ECO:0000256" key="3">
    <source>
        <dbReference type="ARBA" id="ARBA00022840"/>
    </source>
</evidence>
<dbReference type="InterPro" id="IPR054350">
    <property type="entry name" value="PurT/PurK_preATP-grasp"/>
</dbReference>
<dbReference type="GO" id="GO:0034028">
    <property type="term" value="F:5-(carboxyamino)imidazole ribonucleotide synthase activity"/>
    <property type="evidence" value="ECO:0007669"/>
    <property type="project" value="UniProtKB-EC"/>
</dbReference>
<feature type="binding site" evidence="4">
    <location>
        <begin position="262"/>
        <end position="263"/>
    </location>
    <ligand>
        <name>ATP</name>
        <dbReference type="ChEBI" id="CHEBI:30616"/>
    </ligand>
</feature>
<evidence type="ECO:0000256" key="2">
    <source>
        <dbReference type="ARBA" id="ARBA00022755"/>
    </source>
</evidence>
<dbReference type="SUPFAM" id="SSF56059">
    <property type="entry name" value="Glutathione synthetase ATP-binding domain-like"/>
    <property type="match status" value="1"/>
</dbReference>
<feature type="binding site" evidence="4">
    <location>
        <position position="140"/>
    </location>
    <ligand>
        <name>ATP</name>
        <dbReference type="ChEBI" id="CHEBI:30616"/>
    </ligand>
</feature>
<dbReference type="Gene3D" id="3.30.470.20">
    <property type="entry name" value="ATP-grasp fold, B domain"/>
    <property type="match status" value="1"/>
</dbReference>
<dbReference type="EC" id="6.3.4.18" evidence="4 5"/>
<comment type="caution">
    <text evidence="7">The sequence shown here is derived from an EMBL/GenBank/DDBJ whole genome shotgun (WGS) entry which is preliminary data.</text>
</comment>
<dbReference type="PANTHER" id="PTHR11609:SF5">
    <property type="entry name" value="PHOSPHORIBOSYLAMINOIMIDAZOLE CARBOXYLASE"/>
    <property type="match status" value="1"/>
</dbReference>
<dbReference type="Gene3D" id="3.40.50.20">
    <property type="match status" value="1"/>
</dbReference>
<dbReference type="HAMAP" id="MF_01928">
    <property type="entry name" value="PurK"/>
    <property type="match status" value="1"/>
</dbReference>
<comment type="caution">
    <text evidence="4">Lacks conserved residue(s) required for the propagation of feature annotation.</text>
</comment>
<evidence type="ECO:0000313" key="7">
    <source>
        <dbReference type="EMBL" id="MBS0025583.1"/>
    </source>
</evidence>
<comment type="subunit">
    <text evidence="4 5">Homodimer.</text>
</comment>
<dbReference type="PANTHER" id="PTHR11609">
    <property type="entry name" value="PURINE BIOSYNTHESIS PROTEIN 6/7, PUR6/7"/>
    <property type="match status" value="1"/>
</dbReference>
<feature type="binding site" evidence="4">
    <location>
        <position position="100"/>
    </location>
    <ligand>
        <name>ATP</name>
        <dbReference type="ChEBI" id="CHEBI:30616"/>
    </ligand>
</feature>
<dbReference type="NCBIfam" id="TIGR01161">
    <property type="entry name" value="purK"/>
    <property type="match status" value="1"/>
</dbReference>
<evidence type="ECO:0000313" key="8">
    <source>
        <dbReference type="Proteomes" id="UP000678243"/>
    </source>
</evidence>
<comment type="pathway">
    <text evidence="4 5">Purine metabolism; IMP biosynthesis via de novo pathway; 5-amino-1-(5-phospho-D-ribosyl)imidazole-4-carboxylate from 5-amino-1-(5-phospho-D-ribosyl)imidazole (N5-CAIR route): step 1/2.</text>
</comment>
<keyword evidence="2 4" id="KW-0658">Purine biosynthesis</keyword>
<feature type="domain" description="ATP-grasp" evidence="6">
    <location>
        <begin position="104"/>
        <end position="292"/>
    </location>
</feature>
<comment type="function">
    <text evidence="4">Catalyzes the ATP-dependent conversion of 5-aminoimidazole ribonucleotide (AIR) and HCO(3)(-) to N5-carboxyaminoimidazole ribonucleotide (N5-CAIR).</text>
</comment>
<dbReference type="InterPro" id="IPR013815">
    <property type="entry name" value="ATP_grasp_subdomain_1"/>
</dbReference>
<evidence type="ECO:0000256" key="5">
    <source>
        <dbReference type="RuleBase" id="RU361200"/>
    </source>
</evidence>
<organism evidence="7 8">
    <name type="scientific">Microbacterium paraoxydans</name>
    <dbReference type="NCBI Taxonomy" id="199592"/>
    <lineage>
        <taxon>Bacteria</taxon>
        <taxon>Bacillati</taxon>
        <taxon>Actinomycetota</taxon>
        <taxon>Actinomycetes</taxon>
        <taxon>Micrococcales</taxon>
        <taxon>Microbacteriaceae</taxon>
        <taxon>Microbacterium</taxon>
    </lineage>
</organism>
<sequence>MALRVGVIGGGQLARMMIAPAVEIGIDLRVLAEAEGMAAQLAATAVGDYRDLDTVRAFAEDVDVITFDHEHVPQDVLRALVADGVAVHPGPDALQFAQDKLAMRARLAELGVPQPEWAAVHDTAELQRFLDAQGGAAVVKTPRGGYDGKGVRVVRAAGEAQDWFDALGDGEALLAEELVPFVRELAQQVARRRGGEMLAYPVVETVQRDGVCAEVIAPAPAAAERLVEVAEGIGRTIAEGLGVTGMLAVELFETDDERILVNELAMRPHNSGHWSQDGAVTGQFEQHLRAVADLPLGATAPRASWSVMVNILGGPVGGTLDERFASAMAEHPDAKIHTYGKEPRPGRKVGHVNVVGEDLDDAVYVARAAAAHFA</sequence>
<name>A0ABS5IRK0_9MICO</name>
<dbReference type="InterPro" id="IPR011761">
    <property type="entry name" value="ATP-grasp"/>
</dbReference>
<dbReference type="InterPro" id="IPR040686">
    <property type="entry name" value="PurK_C"/>
</dbReference>
<dbReference type="Pfam" id="PF02222">
    <property type="entry name" value="ATP-grasp"/>
    <property type="match status" value="1"/>
</dbReference>
<proteinExistence type="inferred from homology"/>
<keyword evidence="4 5" id="KW-0436">Ligase</keyword>
<evidence type="ECO:0000256" key="4">
    <source>
        <dbReference type="HAMAP-Rule" id="MF_01928"/>
    </source>
</evidence>
<feature type="binding site" evidence="4">
    <location>
        <begin position="176"/>
        <end position="179"/>
    </location>
    <ligand>
        <name>ATP</name>
        <dbReference type="ChEBI" id="CHEBI:30616"/>
    </ligand>
</feature>
<protein>
    <recommendedName>
        <fullName evidence="4 5">N5-carboxyaminoimidazole ribonucleotide synthase</fullName>
        <shortName evidence="4 5">N5-CAIR synthase</shortName>
        <ecNumber evidence="4 5">6.3.4.18</ecNumber>
    </recommendedName>
    <alternativeName>
        <fullName evidence="4 5">5-(carboxyamino)imidazole ribonucleotide synthetase</fullName>
    </alternativeName>
</protein>
<dbReference type="PROSITE" id="PS50975">
    <property type="entry name" value="ATP_GRASP"/>
    <property type="match status" value="1"/>
</dbReference>
<dbReference type="InterPro" id="IPR016185">
    <property type="entry name" value="PreATP-grasp_dom_sf"/>
</dbReference>
<dbReference type="NCBIfam" id="NF004680">
    <property type="entry name" value="PRK06019.1-6"/>
    <property type="match status" value="1"/>
</dbReference>
<dbReference type="InterPro" id="IPR011054">
    <property type="entry name" value="Rudment_hybrid_motif"/>
</dbReference>
<dbReference type="InterPro" id="IPR005875">
    <property type="entry name" value="PurK"/>
</dbReference>
<dbReference type="SUPFAM" id="SSF51246">
    <property type="entry name" value="Rudiment single hybrid motif"/>
    <property type="match status" value="1"/>
</dbReference>
<dbReference type="NCBIfam" id="NF004679">
    <property type="entry name" value="PRK06019.1-5"/>
    <property type="match status" value="1"/>
</dbReference>
<comment type="similarity">
    <text evidence="4 5">Belongs to the PurK/PurT family.</text>
</comment>
<accession>A0ABS5IRK0</accession>